<organism evidence="1 2">
    <name type="scientific">Candidatus Gallimonas intestinavium</name>
    <dbReference type="NCBI Taxonomy" id="2838603"/>
    <lineage>
        <taxon>Bacteria</taxon>
        <taxon>Bacillati</taxon>
        <taxon>Bacillota</taxon>
        <taxon>Clostridia</taxon>
        <taxon>Candidatus Gallimonas</taxon>
    </lineage>
</organism>
<reference evidence="1" key="1">
    <citation type="journal article" date="2021" name="PeerJ">
        <title>Extensive microbial diversity within the chicken gut microbiome revealed by metagenomics and culture.</title>
        <authorList>
            <person name="Gilroy R."/>
            <person name="Ravi A."/>
            <person name="Getino M."/>
            <person name="Pursley I."/>
            <person name="Horton D.L."/>
            <person name="Alikhan N.F."/>
            <person name="Baker D."/>
            <person name="Gharbi K."/>
            <person name="Hall N."/>
            <person name="Watson M."/>
            <person name="Adriaenssens E.M."/>
            <person name="Foster-Nyarko E."/>
            <person name="Jarju S."/>
            <person name="Secka A."/>
            <person name="Antonio M."/>
            <person name="Oren A."/>
            <person name="Chaudhuri R.R."/>
            <person name="La Ragione R."/>
            <person name="Hildebrand F."/>
            <person name="Pallen M.J."/>
        </authorList>
    </citation>
    <scope>NUCLEOTIDE SEQUENCE</scope>
    <source>
        <strain evidence="1">ChiW7-2402</strain>
    </source>
</reference>
<dbReference type="Proteomes" id="UP000824102">
    <property type="component" value="Unassembled WGS sequence"/>
</dbReference>
<proteinExistence type="predicted"/>
<sequence length="98" mass="11019">ACKADALPAELSFRTCLIIIAHRRKECKRFLREKPKFFSFFAQAVFPGVRAPFGPFSPAFGRLAALIQAARAIKAIPQAPIPPKKMQEIFPFFVTNRV</sequence>
<gene>
    <name evidence="1" type="ORF">H9964_00085</name>
</gene>
<dbReference type="AlphaFoldDB" id="A0A9D2JYG7"/>
<evidence type="ECO:0000313" key="1">
    <source>
        <dbReference type="EMBL" id="HIZ71961.1"/>
    </source>
</evidence>
<reference evidence="1" key="2">
    <citation type="submission" date="2021-04" db="EMBL/GenBank/DDBJ databases">
        <authorList>
            <person name="Gilroy R."/>
        </authorList>
    </citation>
    <scope>NUCLEOTIDE SEQUENCE</scope>
    <source>
        <strain evidence="1">ChiW7-2402</strain>
    </source>
</reference>
<feature type="non-terminal residue" evidence="1">
    <location>
        <position position="1"/>
    </location>
</feature>
<name>A0A9D2JYG7_9FIRM</name>
<dbReference type="EMBL" id="DXBB01000003">
    <property type="protein sequence ID" value="HIZ71961.1"/>
    <property type="molecule type" value="Genomic_DNA"/>
</dbReference>
<protein>
    <submittedName>
        <fullName evidence="1">Uncharacterized protein</fullName>
    </submittedName>
</protein>
<comment type="caution">
    <text evidence="1">The sequence shown here is derived from an EMBL/GenBank/DDBJ whole genome shotgun (WGS) entry which is preliminary data.</text>
</comment>
<evidence type="ECO:0000313" key="2">
    <source>
        <dbReference type="Proteomes" id="UP000824102"/>
    </source>
</evidence>
<accession>A0A9D2JYG7</accession>